<evidence type="ECO:0000313" key="1">
    <source>
        <dbReference type="EMBL" id="EEE08781.1"/>
    </source>
</evidence>
<protein>
    <submittedName>
        <fullName evidence="1">Uncharacterized protein</fullName>
    </submittedName>
</protein>
<reference evidence="1 2" key="1">
    <citation type="journal article" date="2012" name="J. Bacteriol.">
        <title>Draft Genome Sequence Determination for Cystic Fibrosis and Chronic Granulomatous Disease Burkholderia multivorans Isolates.</title>
        <authorList>
            <person name="Varga J.J."/>
            <person name="Losada L."/>
            <person name="Zelazny A.M."/>
            <person name="Brinkac L."/>
            <person name="Harkins D."/>
            <person name="Radune D."/>
            <person name="Hostetler J."/>
            <person name="Sampaio E.P."/>
            <person name="Ronning C.M."/>
            <person name="Nierman W.C."/>
            <person name="Greenberg D.E."/>
            <person name="Holland S.M."/>
            <person name="Goldberg J.B."/>
        </authorList>
    </citation>
    <scope>NUCLEOTIDE SEQUENCE [LARGE SCALE GENOMIC DNA]</scope>
    <source>
        <strain evidence="1 2">CGD2</strain>
    </source>
</reference>
<organism evidence="1 2">
    <name type="scientific">Burkholderia multivorans CGD2</name>
    <dbReference type="NCBI Taxonomy" id="513052"/>
    <lineage>
        <taxon>Bacteria</taxon>
        <taxon>Pseudomonadati</taxon>
        <taxon>Pseudomonadota</taxon>
        <taxon>Betaproteobacteria</taxon>
        <taxon>Burkholderiales</taxon>
        <taxon>Burkholderiaceae</taxon>
        <taxon>Burkholderia</taxon>
        <taxon>Burkholderia cepacia complex</taxon>
    </lineage>
</organism>
<dbReference type="AlphaFoldDB" id="B9BLG4"/>
<evidence type="ECO:0000313" key="2">
    <source>
        <dbReference type="Proteomes" id="UP000004535"/>
    </source>
</evidence>
<proteinExistence type="predicted"/>
<accession>B9BLG4</accession>
<comment type="caution">
    <text evidence="1">The sequence shown here is derived from an EMBL/GenBank/DDBJ whole genome shotgun (WGS) entry which is preliminary data.</text>
</comment>
<dbReference type="EMBL" id="ACFC01000002">
    <property type="protein sequence ID" value="EEE08781.1"/>
    <property type="molecule type" value="Genomic_DNA"/>
</dbReference>
<sequence length="37" mass="4269">MKVLRNVYDVTARCKEFMVGPSQRTRFGERRARAAPA</sequence>
<name>B9BLG4_9BURK</name>
<gene>
    <name evidence="1" type="ORF">BURMUCGD2_5922</name>
</gene>
<dbReference type="Proteomes" id="UP000004535">
    <property type="component" value="Unassembled WGS sequence"/>
</dbReference>